<name>A0A6N2CBM4_SOLCI</name>
<evidence type="ECO:0000313" key="1">
    <source>
        <dbReference type="EMBL" id="TMX04169.1"/>
    </source>
</evidence>
<organism evidence="1">
    <name type="scientific">Solanum chilense</name>
    <name type="common">Tomato</name>
    <name type="synonym">Lycopersicon chilense</name>
    <dbReference type="NCBI Taxonomy" id="4083"/>
    <lineage>
        <taxon>Eukaryota</taxon>
        <taxon>Viridiplantae</taxon>
        <taxon>Streptophyta</taxon>
        <taxon>Embryophyta</taxon>
        <taxon>Tracheophyta</taxon>
        <taxon>Spermatophyta</taxon>
        <taxon>Magnoliopsida</taxon>
        <taxon>eudicotyledons</taxon>
        <taxon>Gunneridae</taxon>
        <taxon>Pentapetalae</taxon>
        <taxon>asterids</taxon>
        <taxon>lamiids</taxon>
        <taxon>Solanales</taxon>
        <taxon>Solanaceae</taxon>
        <taxon>Solanoideae</taxon>
        <taxon>Solaneae</taxon>
        <taxon>Solanum</taxon>
        <taxon>Solanum subgen. Lycopersicon</taxon>
    </lineage>
</organism>
<protein>
    <submittedName>
        <fullName evidence="1">Uncharacterized protein</fullName>
    </submittedName>
</protein>
<gene>
    <name evidence="1" type="ORF">EJD97_011279</name>
</gene>
<dbReference type="EMBL" id="RXGB01000287">
    <property type="protein sequence ID" value="TMX04169.1"/>
    <property type="molecule type" value="Genomic_DNA"/>
</dbReference>
<proteinExistence type="predicted"/>
<accession>A0A6N2CBM4</accession>
<sequence>MVFGTIKILGDPQMPLANTGDEVRVTKTGDTEFEVETDKEILEKFGEAAHEGFTENEEVMVDVVVQASTPSTPFAAPSTTGTS</sequence>
<reference evidence="1" key="1">
    <citation type="submission" date="2019-05" db="EMBL/GenBank/DDBJ databases">
        <title>The de novo reference genome and transcriptome assemblies of the wild tomato species Solanum chilense.</title>
        <authorList>
            <person name="Stam R."/>
            <person name="Nosenko T."/>
            <person name="Hoerger A.C."/>
            <person name="Stephan W."/>
            <person name="Seidel M.A."/>
            <person name="Kuhn J.M.M."/>
            <person name="Haberer G."/>
            <person name="Tellier A."/>
        </authorList>
    </citation>
    <scope>NUCLEOTIDE SEQUENCE</scope>
    <source>
        <tissue evidence="1">Mature leaves</tissue>
    </source>
</reference>
<comment type="caution">
    <text evidence="1">The sequence shown here is derived from an EMBL/GenBank/DDBJ whole genome shotgun (WGS) entry which is preliminary data.</text>
</comment>
<dbReference type="AlphaFoldDB" id="A0A6N2CBM4"/>